<evidence type="ECO:0000259" key="3">
    <source>
        <dbReference type="Pfam" id="PF02837"/>
    </source>
</evidence>
<protein>
    <submittedName>
        <fullName evidence="4">Beta-galactosidase</fullName>
    </submittedName>
</protein>
<evidence type="ECO:0000313" key="4">
    <source>
        <dbReference type="EMBL" id="HIR46192.1"/>
    </source>
</evidence>
<sequence length="575" mass="65629">MENRIPRPEHPQPQFERKNWENLNGEWQFAFDFGVSGLDRRFEERETLDRTITVPFCPESDLSGIGYKDFIPAVWYLRTFSVTKEQLAGRVLLHFGAVDYESRVFVNGKPAGTHRGGYTSFCYDITELCAEGENRLTVYAADDNRHGAQPHGKQSELFYSHDCDYTRTTGIWQTVWLEFVPLSYIKSVQYFPNIAAGTLTVQAQLCGAGEFSVQASFEGRPCGEACVRAENGTACVTLALTETHLWDAGQGNLYDLTLRFGEDEVKSYAGLREVRIDGMRVLLNGRPVFQRLVLDQGFYPDGIYTAPDEAALVRDIELSLAAGFNGARLHEKVFEPRFLYHCDRLGYLAWGEMANWGLDLAEPAALETFQTEWLDAVTRDFNHPAIVGWCPFNETWDRDRRKQIDATLAMIYRITKLLDPTRPCIDTSGNYHVVTDIYDVHDYEQDPAVFAEHYEAFRTGGDFYDVQRDKGRQQYTKGLPMFVSEYGGIKWNPGGDVEKAWGYGQGPQTEEEFVSRYRGLTDALLDNPNMFGFCYTQLYDVEQETNGLYTYDRKPKFDMKIFAEINSRTAACEKA</sequence>
<dbReference type="PANTHER" id="PTHR42732:SF3">
    <property type="entry name" value="HYDROLASE"/>
    <property type="match status" value="1"/>
</dbReference>
<comment type="similarity">
    <text evidence="1">Belongs to the glycosyl hydrolase 2 family.</text>
</comment>
<accession>A0A9D1AL85</accession>
<dbReference type="SUPFAM" id="SSF51445">
    <property type="entry name" value="(Trans)glycosidases"/>
    <property type="match status" value="1"/>
</dbReference>
<dbReference type="InterPro" id="IPR006103">
    <property type="entry name" value="Glyco_hydro_2_cat"/>
</dbReference>
<name>A0A9D1AL85_9FIRM</name>
<dbReference type="Proteomes" id="UP000824242">
    <property type="component" value="Unassembled WGS sequence"/>
</dbReference>
<dbReference type="InterPro" id="IPR017853">
    <property type="entry name" value="GH"/>
</dbReference>
<dbReference type="GO" id="GO:0005975">
    <property type="term" value="P:carbohydrate metabolic process"/>
    <property type="evidence" value="ECO:0007669"/>
    <property type="project" value="InterPro"/>
</dbReference>
<organism evidence="4 5">
    <name type="scientific">Candidatus Caccousia avicola</name>
    <dbReference type="NCBI Taxonomy" id="2840721"/>
    <lineage>
        <taxon>Bacteria</taxon>
        <taxon>Bacillati</taxon>
        <taxon>Bacillota</taxon>
        <taxon>Clostridia</taxon>
        <taxon>Eubacteriales</taxon>
        <taxon>Oscillospiraceae</taxon>
        <taxon>Oscillospiraceae incertae sedis</taxon>
        <taxon>Candidatus Caccousia</taxon>
    </lineage>
</organism>
<dbReference type="Gene3D" id="2.60.120.260">
    <property type="entry name" value="Galactose-binding domain-like"/>
    <property type="match status" value="1"/>
</dbReference>
<dbReference type="SUPFAM" id="SSF49303">
    <property type="entry name" value="beta-Galactosidase/glucuronidase domain"/>
    <property type="match status" value="1"/>
</dbReference>
<reference evidence="4" key="1">
    <citation type="submission" date="2020-10" db="EMBL/GenBank/DDBJ databases">
        <authorList>
            <person name="Gilroy R."/>
        </authorList>
    </citation>
    <scope>NUCLEOTIDE SEQUENCE</scope>
    <source>
        <strain evidence="4">ChiSxjej1B13-7958</strain>
    </source>
</reference>
<proteinExistence type="inferred from homology"/>
<dbReference type="InterPro" id="IPR006104">
    <property type="entry name" value="Glyco_hydro_2_N"/>
</dbReference>
<dbReference type="GO" id="GO:0004553">
    <property type="term" value="F:hydrolase activity, hydrolyzing O-glycosyl compounds"/>
    <property type="evidence" value="ECO:0007669"/>
    <property type="project" value="InterPro"/>
</dbReference>
<dbReference type="SUPFAM" id="SSF49785">
    <property type="entry name" value="Galactose-binding domain-like"/>
    <property type="match status" value="1"/>
</dbReference>
<dbReference type="InterPro" id="IPR051913">
    <property type="entry name" value="GH2_Domain-Containing"/>
</dbReference>
<dbReference type="EMBL" id="DVGZ01000010">
    <property type="protein sequence ID" value="HIR46192.1"/>
    <property type="molecule type" value="Genomic_DNA"/>
</dbReference>
<dbReference type="Gene3D" id="3.20.20.80">
    <property type="entry name" value="Glycosidases"/>
    <property type="match status" value="1"/>
</dbReference>
<dbReference type="Pfam" id="PF02837">
    <property type="entry name" value="Glyco_hydro_2_N"/>
    <property type="match status" value="1"/>
</dbReference>
<dbReference type="InterPro" id="IPR008979">
    <property type="entry name" value="Galactose-bd-like_sf"/>
</dbReference>
<evidence type="ECO:0000259" key="2">
    <source>
        <dbReference type="Pfam" id="PF02836"/>
    </source>
</evidence>
<feature type="domain" description="Glycosyl hydrolases family 2 sugar binding" evidence="3">
    <location>
        <begin position="21"/>
        <end position="177"/>
    </location>
</feature>
<dbReference type="Pfam" id="PF02836">
    <property type="entry name" value="Glyco_hydro_2_C"/>
    <property type="match status" value="1"/>
</dbReference>
<reference evidence="4" key="2">
    <citation type="journal article" date="2021" name="PeerJ">
        <title>Extensive microbial diversity within the chicken gut microbiome revealed by metagenomics and culture.</title>
        <authorList>
            <person name="Gilroy R."/>
            <person name="Ravi A."/>
            <person name="Getino M."/>
            <person name="Pursley I."/>
            <person name="Horton D.L."/>
            <person name="Alikhan N.F."/>
            <person name="Baker D."/>
            <person name="Gharbi K."/>
            <person name="Hall N."/>
            <person name="Watson M."/>
            <person name="Adriaenssens E.M."/>
            <person name="Foster-Nyarko E."/>
            <person name="Jarju S."/>
            <person name="Secka A."/>
            <person name="Antonio M."/>
            <person name="Oren A."/>
            <person name="Chaudhuri R.R."/>
            <person name="La Ragione R."/>
            <person name="Hildebrand F."/>
            <person name="Pallen M.J."/>
        </authorList>
    </citation>
    <scope>NUCLEOTIDE SEQUENCE</scope>
    <source>
        <strain evidence="4">ChiSxjej1B13-7958</strain>
    </source>
</reference>
<gene>
    <name evidence="4" type="ORF">IAB89_00835</name>
</gene>
<feature type="domain" description="Glycoside hydrolase family 2 catalytic" evidence="2">
    <location>
        <begin position="308"/>
        <end position="562"/>
    </location>
</feature>
<dbReference type="AlphaFoldDB" id="A0A9D1AL85"/>
<dbReference type="PANTHER" id="PTHR42732">
    <property type="entry name" value="BETA-GALACTOSIDASE"/>
    <property type="match status" value="1"/>
</dbReference>
<comment type="caution">
    <text evidence="4">The sequence shown here is derived from an EMBL/GenBank/DDBJ whole genome shotgun (WGS) entry which is preliminary data.</text>
</comment>
<evidence type="ECO:0000256" key="1">
    <source>
        <dbReference type="ARBA" id="ARBA00007401"/>
    </source>
</evidence>
<dbReference type="InterPro" id="IPR036156">
    <property type="entry name" value="Beta-gal/glucu_dom_sf"/>
</dbReference>
<evidence type="ECO:0000313" key="5">
    <source>
        <dbReference type="Proteomes" id="UP000824242"/>
    </source>
</evidence>